<dbReference type="Proteomes" id="UP000474757">
    <property type="component" value="Unassembled WGS sequence"/>
</dbReference>
<dbReference type="Pfam" id="PF04654">
    <property type="entry name" value="DUF599"/>
    <property type="match status" value="1"/>
</dbReference>
<dbReference type="EMBL" id="JAAGAB010000003">
    <property type="protein sequence ID" value="NDV02375.1"/>
    <property type="molecule type" value="Genomic_DNA"/>
</dbReference>
<dbReference type="PANTHER" id="PTHR31881">
    <property type="match status" value="1"/>
</dbReference>
<feature type="transmembrane region" description="Helical" evidence="1">
    <location>
        <begin position="77"/>
        <end position="95"/>
    </location>
</feature>
<feature type="transmembrane region" description="Helical" evidence="1">
    <location>
        <begin position="187"/>
        <end position="214"/>
    </location>
</feature>
<keyword evidence="1" id="KW-0472">Membrane</keyword>
<sequence>MQVDHLLAVISPWDIAALALLLCAWLLIGWRIEHPGRTPSVTVLMAGYRREWMRQYVRRENRIFDAQLLGTLRQGTSFFASTSLLSIGAVLALVGNTAPLENVAQELGQDTAPALLWQVKLLVVALFLAQAFLRFVWSHRLFGYCAVVMGAVPAEPGAAGAEERAAQAAELNIRAAWNFNRGLRAMYFSLGALAWLLGPAALALAAAVVTWVLWSREFASASRKVLQDAP</sequence>
<dbReference type="PANTHER" id="PTHR31881:SF6">
    <property type="entry name" value="OS09G0494600 PROTEIN"/>
    <property type="match status" value="1"/>
</dbReference>
<proteinExistence type="predicted"/>
<comment type="caution">
    <text evidence="2">The sequence shown here is derived from an EMBL/GenBank/DDBJ whole genome shotgun (WGS) entry which is preliminary data.</text>
</comment>
<evidence type="ECO:0000313" key="2">
    <source>
        <dbReference type="EMBL" id="NDV02375.1"/>
    </source>
</evidence>
<gene>
    <name evidence="2" type="ORF">GZA08_15495</name>
</gene>
<dbReference type="InterPro" id="IPR006747">
    <property type="entry name" value="DUF599"/>
</dbReference>
<evidence type="ECO:0000313" key="3">
    <source>
        <dbReference type="Proteomes" id="UP000474757"/>
    </source>
</evidence>
<keyword evidence="1" id="KW-0812">Transmembrane</keyword>
<feature type="transmembrane region" description="Helical" evidence="1">
    <location>
        <begin position="6"/>
        <end position="28"/>
    </location>
</feature>
<accession>A0A6B2JWT9</accession>
<reference evidence="2 3" key="1">
    <citation type="submission" date="2020-02" db="EMBL/GenBank/DDBJ databases">
        <title>Pseudoroseicyclus tamarix, sp. nov., isolated from offshore sediment of a Tamarix chinensis forest.</title>
        <authorList>
            <person name="Gai Y."/>
        </authorList>
    </citation>
    <scope>NUCLEOTIDE SEQUENCE [LARGE SCALE GENOMIC DNA]</scope>
    <source>
        <strain evidence="2 3">CLL3-39</strain>
    </source>
</reference>
<name>A0A6B2JWT9_9RHOB</name>
<feature type="transmembrane region" description="Helical" evidence="1">
    <location>
        <begin position="115"/>
        <end position="133"/>
    </location>
</feature>
<protein>
    <submittedName>
        <fullName evidence="2">DUF599 domain-containing protein</fullName>
    </submittedName>
</protein>
<keyword evidence="1" id="KW-1133">Transmembrane helix</keyword>
<dbReference type="AlphaFoldDB" id="A0A6B2JWT9"/>
<organism evidence="2 3">
    <name type="scientific">Pseudoroseicyclus tamaricis</name>
    <dbReference type="NCBI Taxonomy" id="2705421"/>
    <lineage>
        <taxon>Bacteria</taxon>
        <taxon>Pseudomonadati</taxon>
        <taxon>Pseudomonadota</taxon>
        <taxon>Alphaproteobacteria</taxon>
        <taxon>Rhodobacterales</taxon>
        <taxon>Paracoccaceae</taxon>
        <taxon>Pseudoroseicyclus</taxon>
    </lineage>
</organism>
<keyword evidence="3" id="KW-1185">Reference proteome</keyword>
<evidence type="ECO:0000256" key="1">
    <source>
        <dbReference type="SAM" id="Phobius"/>
    </source>
</evidence>
<dbReference type="RefSeq" id="WP_163895238.1">
    <property type="nucleotide sequence ID" value="NZ_JAAFYS010000003.1"/>
</dbReference>